<feature type="compositionally biased region" description="Basic and acidic residues" evidence="1">
    <location>
        <begin position="348"/>
        <end position="366"/>
    </location>
</feature>
<evidence type="ECO:0000313" key="3">
    <source>
        <dbReference type="Proteomes" id="UP001205740"/>
    </source>
</evidence>
<evidence type="ECO:0000313" key="2">
    <source>
        <dbReference type="EMBL" id="MCP2160786.1"/>
    </source>
</evidence>
<reference evidence="2 3" key="1">
    <citation type="submission" date="2022-06" db="EMBL/GenBank/DDBJ databases">
        <title>Genomic Encyclopedia of Archaeal and Bacterial Type Strains, Phase II (KMG-II): from individual species to whole genera.</title>
        <authorList>
            <person name="Goeker M."/>
        </authorList>
    </citation>
    <scope>NUCLEOTIDE SEQUENCE [LARGE SCALE GENOMIC DNA]</scope>
    <source>
        <strain evidence="2 3">DSM 45037</strain>
    </source>
</reference>
<organism evidence="2 3">
    <name type="scientific">Williamsia serinedens</name>
    <dbReference type="NCBI Taxonomy" id="391736"/>
    <lineage>
        <taxon>Bacteria</taxon>
        <taxon>Bacillati</taxon>
        <taxon>Actinomycetota</taxon>
        <taxon>Actinomycetes</taxon>
        <taxon>Mycobacteriales</taxon>
        <taxon>Nocardiaceae</taxon>
        <taxon>Williamsia</taxon>
    </lineage>
</organism>
<feature type="compositionally biased region" description="Gly residues" evidence="1">
    <location>
        <begin position="153"/>
        <end position="162"/>
    </location>
</feature>
<feature type="region of interest" description="Disordered" evidence="1">
    <location>
        <begin position="153"/>
        <end position="403"/>
    </location>
</feature>
<comment type="caution">
    <text evidence="2">The sequence shown here is derived from an EMBL/GenBank/DDBJ whole genome shotgun (WGS) entry which is preliminary data.</text>
</comment>
<sequence length="403" mass="37840">MLAQQWQQLGADLTSSITVFHNIVQSKMAAGGWTGSSGKAVGDAAHKLVNTSVEIAAQANANGAAIVGWAGALGDTKSYIDSLAASKGPAMAAAPPESRATVQNEIDTMARLKMASTYNPGVTAISSSLSNLSDPSANQTGVPLVLAGMSGSGGSAGAGSGAGTSAASAGGGGGGRTSGGGGGGGGGSTAARNGTDAAGQLARQGTGDPVSNAAKNASSQAGQNPAAAAQQAVSKAGDSAKSLGGSRSGAGSMTRPAGLGSLSEAERNAAKAAAGGMKGAGGGGGGTGNLGGAGGLGGAAAAESALSRNSSSLSAAEKALAGQQGATASRAASPAAGGPMGARGAGAKGEDDKEHRAAKYLKHVENGEEIAGDLPDTAPSVLGGLNLDTTDDTGASSKPADRT</sequence>
<proteinExistence type="predicted"/>
<accession>A0ABT1H0X1</accession>
<dbReference type="Proteomes" id="UP001205740">
    <property type="component" value="Unassembled WGS sequence"/>
</dbReference>
<feature type="compositionally biased region" description="Low complexity" evidence="1">
    <location>
        <begin position="299"/>
        <end position="337"/>
    </location>
</feature>
<feature type="compositionally biased region" description="Gly residues" evidence="1">
    <location>
        <begin position="338"/>
        <end position="347"/>
    </location>
</feature>
<name>A0ABT1H0X1_9NOCA</name>
<gene>
    <name evidence="2" type="ORF">LX12_001973</name>
</gene>
<feature type="compositionally biased region" description="Gly residues" evidence="1">
    <location>
        <begin position="169"/>
        <end position="188"/>
    </location>
</feature>
<dbReference type="EMBL" id="JAMTCG010000003">
    <property type="protein sequence ID" value="MCP2160786.1"/>
    <property type="molecule type" value="Genomic_DNA"/>
</dbReference>
<feature type="compositionally biased region" description="Gly residues" evidence="1">
    <location>
        <begin position="276"/>
        <end position="298"/>
    </location>
</feature>
<evidence type="ECO:0000256" key="1">
    <source>
        <dbReference type="SAM" id="MobiDB-lite"/>
    </source>
</evidence>
<evidence type="ECO:0008006" key="4">
    <source>
        <dbReference type="Google" id="ProtNLM"/>
    </source>
</evidence>
<protein>
    <recommendedName>
        <fullName evidence="4">PPE family protein</fullName>
    </recommendedName>
</protein>
<feature type="compositionally biased region" description="Low complexity" evidence="1">
    <location>
        <begin position="217"/>
        <end position="236"/>
    </location>
</feature>
<keyword evidence="3" id="KW-1185">Reference proteome</keyword>